<dbReference type="AlphaFoldDB" id="F4W403"/>
<evidence type="ECO:0000313" key="1">
    <source>
        <dbReference type="EMBL" id="EGI70999.1"/>
    </source>
</evidence>
<dbReference type="InParanoid" id="F4W403"/>
<organism evidence="2">
    <name type="scientific">Acromyrmex echinatior</name>
    <name type="common">Panamanian leafcutter ant</name>
    <name type="synonym">Acromyrmex octospinosus echinatior</name>
    <dbReference type="NCBI Taxonomy" id="103372"/>
    <lineage>
        <taxon>Eukaryota</taxon>
        <taxon>Metazoa</taxon>
        <taxon>Ecdysozoa</taxon>
        <taxon>Arthropoda</taxon>
        <taxon>Hexapoda</taxon>
        <taxon>Insecta</taxon>
        <taxon>Pterygota</taxon>
        <taxon>Neoptera</taxon>
        <taxon>Endopterygota</taxon>
        <taxon>Hymenoptera</taxon>
        <taxon>Apocrita</taxon>
        <taxon>Aculeata</taxon>
        <taxon>Formicoidea</taxon>
        <taxon>Formicidae</taxon>
        <taxon>Myrmicinae</taxon>
        <taxon>Acromyrmex</taxon>
    </lineage>
</organism>
<protein>
    <submittedName>
        <fullName evidence="1">Uncharacterized protein</fullName>
    </submittedName>
</protein>
<reference evidence="1" key="1">
    <citation type="submission" date="2011-02" db="EMBL/GenBank/DDBJ databases">
        <title>The genome of the leaf-cutting ant Acromyrmex echinatior suggests key adaptations to social evolution and fungus farming.</title>
        <authorList>
            <person name="Nygaard S."/>
            <person name="Zhang G."/>
        </authorList>
    </citation>
    <scope>NUCLEOTIDE SEQUENCE</scope>
</reference>
<dbReference type="EMBL" id="GL887491">
    <property type="protein sequence ID" value="EGI70999.1"/>
    <property type="molecule type" value="Genomic_DNA"/>
</dbReference>
<proteinExistence type="predicted"/>
<name>F4W403_ACREC</name>
<keyword evidence="2" id="KW-1185">Reference proteome</keyword>
<evidence type="ECO:0000313" key="2">
    <source>
        <dbReference type="Proteomes" id="UP000007755"/>
    </source>
</evidence>
<accession>F4W403</accession>
<sequence length="128" mass="14562">MAKLLPIIAAQRSEIRDALQDIYYPTTVLIVFPTIAITQRFPLLPSSAVQNGMALRELAFFFLSFADLHHPSRRLDRFHYGVTAFDHVSKLRFARHTQTFNKERRTGDGVVTVNVIPGIIYTTDDVKS</sequence>
<dbReference type="Proteomes" id="UP000007755">
    <property type="component" value="Unassembled WGS sequence"/>
</dbReference>
<gene>
    <name evidence="1" type="ORF">G5I_00107</name>
</gene>